<comment type="similarity">
    <text evidence="2">Belongs to the UPF0173 family.</text>
</comment>
<evidence type="ECO:0000256" key="2">
    <source>
        <dbReference type="HAMAP-Rule" id="MF_00457"/>
    </source>
</evidence>
<dbReference type="HAMAP" id="MF_00457">
    <property type="entry name" value="UPF0173"/>
    <property type="match status" value="1"/>
</dbReference>
<dbReference type="InterPro" id="IPR050114">
    <property type="entry name" value="UPF0173_UPF0282_UlaG_hydrolase"/>
</dbReference>
<dbReference type="SMART" id="SM00849">
    <property type="entry name" value="Lactamase_B"/>
    <property type="match status" value="1"/>
</dbReference>
<gene>
    <name evidence="4" type="ORF">ARD30_18150</name>
</gene>
<dbReference type="EMBL" id="LMAR01000050">
    <property type="protein sequence ID" value="KQK29351.1"/>
    <property type="molecule type" value="Genomic_DNA"/>
</dbReference>
<dbReference type="NCBIfam" id="NF001911">
    <property type="entry name" value="PRK00685.1"/>
    <property type="match status" value="1"/>
</dbReference>
<evidence type="ECO:0000313" key="5">
    <source>
        <dbReference type="Proteomes" id="UP000051562"/>
    </source>
</evidence>
<dbReference type="AlphaFoldDB" id="A0A0Q3I320"/>
<sequence>MKLTWYGHSAFRVDIDGAAILIDPFFTGNPAFEGDVAAVSKGISHIVVTHGHGDHVGDTLDIAEKTGATVITNYDLAMHLAAQGLKSFQPMNTGGTVDLGPFSVTITRADHSAGMGEGGVNVPVGSANGAIIKARGEKTLWHMGDTDIFSDMALLSEIHGVEACICPIGDRFTMGGKIAALAMTRFVKPKVAIPSHYGTFPIIDQNADRFVAGLKGSGIEVVVPKKGEPFAI</sequence>
<organism evidence="4 5">
    <name type="scientific">Bosea thiooxidans</name>
    <dbReference type="NCBI Taxonomy" id="53254"/>
    <lineage>
        <taxon>Bacteria</taxon>
        <taxon>Pseudomonadati</taxon>
        <taxon>Pseudomonadota</taxon>
        <taxon>Alphaproteobacteria</taxon>
        <taxon>Hyphomicrobiales</taxon>
        <taxon>Boseaceae</taxon>
        <taxon>Bosea</taxon>
    </lineage>
</organism>
<comment type="caution">
    <text evidence="4">The sequence shown here is derived from an EMBL/GenBank/DDBJ whole genome shotgun (WGS) entry which is preliminary data.</text>
</comment>
<dbReference type="PANTHER" id="PTHR43546:SF3">
    <property type="entry name" value="UPF0173 METAL-DEPENDENT HYDROLASE MJ1163"/>
    <property type="match status" value="1"/>
</dbReference>
<evidence type="ECO:0000313" key="4">
    <source>
        <dbReference type="EMBL" id="KQK29351.1"/>
    </source>
</evidence>
<dbReference type="InterPro" id="IPR001279">
    <property type="entry name" value="Metallo-B-lactamas"/>
</dbReference>
<dbReference type="Gene3D" id="3.60.15.10">
    <property type="entry name" value="Ribonuclease Z/Hydroxyacylglutathione hydrolase-like"/>
    <property type="match status" value="1"/>
</dbReference>
<reference evidence="4 5" key="1">
    <citation type="submission" date="2015-10" db="EMBL/GenBank/DDBJ databases">
        <title>Draft genome of Bosea thiooxidans.</title>
        <authorList>
            <person name="Wang X."/>
        </authorList>
    </citation>
    <scope>NUCLEOTIDE SEQUENCE [LARGE SCALE GENOMIC DNA]</scope>
    <source>
        <strain evidence="4 5">CGMCC 9174</strain>
    </source>
</reference>
<evidence type="ECO:0000259" key="3">
    <source>
        <dbReference type="SMART" id="SM00849"/>
    </source>
</evidence>
<keyword evidence="5" id="KW-1185">Reference proteome</keyword>
<dbReference type="STRING" id="53254.SAMN05660750_03826"/>
<dbReference type="SUPFAM" id="SSF56281">
    <property type="entry name" value="Metallo-hydrolase/oxidoreductase"/>
    <property type="match status" value="1"/>
</dbReference>
<dbReference type="CDD" id="cd06262">
    <property type="entry name" value="metallo-hydrolase-like_MBL-fold"/>
    <property type="match status" value="1"/>
</dbReference>
<evidence type="ECO:0000256" key="1">
    <source>
        <dbReference type="ARBA" id="ARBA00022801"/>
    </source>
</evidence>
<dbReference type="Proteomes" id="UP000051562">
    <property type="component" value="Unassembled WGS sequence"/>
</dbReference>
<dbReference type="InterPro" id="IPR036866">
    <property type="entry name" value="RibonucZ/Hydroxyglut_hydro"/>
</dbReference>
<proteinExistence type="inferred from homology"/>
<dbReference type="Pfam" id="PF12706">
    <property type="entry name" value="Lactamase_B_2"/>
    <property type="match status" value="1"/>
</dbReference>
<keyword evidence="1 2" id="KW-0378">Hydrolase</keyword>
<dbReference type="PANTHER" id="PTHR43546">
    <property type="entry name" value="UPF0173 METAL-DEPENDENT HYDROLASE MJ1163-RELATED"/>
    <property type="match status" value="1"/>
</dbReference>
<name>A0A0Q3I320_9HYPH</name>
<accession>A0A0Q3I320</accession>
<dbReference type="InterPro" id="IPR022877">
    <property type="entry name" value="UPF0173"/>
</dbReference>
<dbReference type="GO" id="GO:0016787">
    <property type="term" value="F:hydrolase activity"/>
    <property type="evidence" value="ECO:0007669"/>
    <property type="project" value="UniProtKB-UniRule"/>
</dbReference>
<feature type="domain" description="Metallo-beta-lactamase" evidence="3">
    <location>
        <begin position="7"/>
        <end position="196"/>
    </location>
</feature>
<protein>
    <recommendedName>
        <fullName evidence="2">UPF0173 metal-dependent hydrolase ARD30_18150</fullName>
    </recommendedName>
</protein>
<dbReference type="RefSeq" id="WP_055729340.1">
    <property type="nucleotide sequence ID" value="NZ_LMAR01000050.1"/>
</dbReference>